<dbReference type="OMA" id="KCSLETW"/>
<evidence type="ECO:0000313" key="4">
    <source>
        <dbReference type="Proteomes" id="UP000594263"/>
    </source>
</evidence>
<keyword evidence="2" id="KW-0812">Transmembrane</keyword>
<dbReference type="InterPro" id="IPR002528">
    <property type="entry name" value="MATE_fam"/>
</dbReference>
<dbReference type="Pfam" id="PF01554">
    <property type="entry name" value="MatE"/>
    <property type="match status" value="1"/>
</dbReference>
<dbReference type="EnsemblPlants" id="Kaladp0332s0004.1.v1.1">
    <property type="protein sequence ID" value="Kaladp0332s0004.1.v1.1"/>
    <property type="gene ID" value="Kaladp0332s0004.v1.1"/>
</dbReference>
<dbReference type="Proteomes" id="UP000594263">
    <property type="component" value="Unplaced"/>
</dbReference>
<feature type="transmembrane region" description="Helical" evidence="2">
    <location>
        <begin position="119"/>
        <end position="141"/>
    </location>
</feature>
<feature type="transmembrane region" description="Helical" evidence="2">
    <location>
        <begin position="77"/>
        <end position="99"/>
    </location>
</feature>
<keyword evidence="2" id="KW-1133">Transmembrane helix</keyword>
<dbReference type="GO" id="GO:0015297">
    <property type="term" value="F:antiporter activity"/>
    <property type="evidence" value="ECO:0007669"/>
    <property type="project" value="InterPro"/>
</dbReference>
<keyword evidence="2" id="KW-0472">Membrane</keyword>
<dbReference type="Gramene" id="Kaladp0332s0004.1.v1.1">
    <property type="protein sequence ID" value="Kaladp0332s0004.1.v1.1"/>
    <property type="gene ID" value="Kaladp0332s0004.v1.1"/>
</dbReference>
<name>A0A7N1A864_KALFE</name>
<evidence type="ECO:0000256" key="1">
    <source>
        <dbReference type="ARBA" id="ARBA00010199"/>
    </source>
</evidence>
<reference evidence="3" key="1">
    <citation type="submission" date="2021-01" db="UniProtKB">
        <authorList>
            <consortium name="EnsemblPlants"/>
        </authorList>
    </citation>
    <scope>IDENTIFICATION</scope>
</reference>
<dbReference type="GO" id="GO:0042910">
    <property type="term" value="F:xenobiotic transmembrane transporter activity"/>
    <property type="evidence" value="ECO:0007669"/>
    <property type="project" value="InterPro"/>
</dbReference>
<protein>
    <submittedName>
        <fullName evidence="3">Uncharacterized protein</fullName>
    </submittedName>
</protein>
<comment type="similarity">
    <text evidence="1">Belongs to the multi antimicrobial extrusion (MATE) (TC 2.A.66.1) family.</text>
</comment>
<dbReference type="GO" id="GO:0016020">
    <property type="term" value="C:membrane"/>
    <property type="evidence" value="ECO:0007669"/>
    <property type="project" value="InterPro"/>
</dbReference>
<feature type="transmembrane region" description="Helical" evidence="2">
    <location>
        <begin position="232"/>
        <end position="251"/>
    </location>
</feature>
<sequence>MGTERVEEHDVLEEITLAGGEMVCLWDDAITTAAASTTIKPYPPRSSSPKCSLETWYYMALILFAGYVKNAEIAVDALSICMNIVGWAVMLAIGFNAAISVRVSNELGAARPRTAKFSVVVVALQSTLIGLVLSLALILTRSQFPPLFTGSSEVESLVDKLTPTLVVCIIINNLQPILSGKNPSDNVFYWVAIGAGWQAFVAYVNIACYYLFGMPMGLLLGYTLGFGVQGIWIGMISGTFVQTFVLVLMIYRTNWNKEVSESPFSYQPGKLDHY</sequence>
<dbReference type="PANTHER" id="PTHR11206">
    <property type="entry name" value="MULTIDRUG RESISTANCE PROTEIN"/>
    <property type="match status" value="1"/>
</dbReference>
<dbReference type="AlphaFoldDB" id="A0A7N1A864"/>
<feature type="transmembrane region" description="Helical" evidence="2">
    <location>
        <begin position="187"/>
        <end position="212"/>
    </location>
</feature>
<evidence type="ECO:0000256" key="2">
    <source>
        <dbReference type="SAM" id="Phobius"/>
    </source>
</evidence>
<organism evidence="3 4">
    <name type="scientific">Kalanchoe fedtschenkoi</name>
    <name type="common">Lavender scallops</name>
    <name type="synonym">South American air plant</name>
    <dbReference type="NCBI Taxonomy" id="63787"/>
    <lineage>
        <taxon>Eukaryota</taxon>
        <taxon>Viridiplantae</taxon>
        <taxon>Streptophyta</taxon>
        <taxon>Embryophyta</taxon>
        <taxon>Tracheophyta</taxon>
        <taxon>Spermatophyta</taxon>
        <taxon>Magnoliopsida</taxon>
        <taxon>eudicotyledons</taxon>
        <taxon>Gunneridae</taxon>
        <taxon>Pentapetalae</taxon>
        <taxon>Saxifragales</taxon>
        <taxon>Crassulaceae</taxon>
        <taxon>Kalanchoe</taxon>
    </lineage>
</organism>
<proteinExistence type="inferred from homology"/>
<keyword evidence="4" id="KW-1185">Reference proteome</keyword>
<accession>A0A7N1A864</accession>
<evidence type="ECO:0000313" key="3">
    <source>
        <dbReference type="EnsemblPlants" id="Kaladp0332s0004.1.v1.1"/>
    </source>
</evidence>